<evidence type="ECO:0000313" key="3">
    <source>
        <dbReference type="Proteomes" id="UP000582837"/>
    </source>
</evidence>
<gene>
    <name evidence="2" type="ORF">HNQ61_005252</name>
</gene>
<organism evidence="2 3">
    <name type="scientific">Longimicrobium terrae</name>
    <dbReference type="NCBI Taxonomy" id="1639882"/>
    <lineage>
        <taxon>Bacteria</taxon>
        <taxon>Pseudomonadati</taxon>
        <taxon>Gemmatimonadota</taxon>
        <taxon>Longimicrobiia</taxon>
        <taxon>Longimicrobiales</taxon>
        <taxon>Longimicrobiaceae</taxon>
        <taxon>Longimicrobium</taxon>
    </lineage>
</organism>
<reference evidence="2 3" key="1">
    <citation type="submission" date="2020-08" db="EMBL/GenBank/DDBJ databases">
        <title>Genomic Encyclopedia of Type Strains, Phase IV (KMG-IV): sequencing the most valuable type-strain genomes for metagenomic binning, comparative biology and taxonomic classification.</title>
        <authorList>
            <person name="Goeker M."/>
        </authorList>
    </citation>
    <scope>NUCLEOTIDE SEQUENCE [LARGE SCALE GENOMIC DNA]</scope>
    <source>
        <strain evidence="2 3">DSM 29007</strain>
    </source>
</reference>
<evidence type="ECO:0000313" key="2">
    <source>
        <dbReference type="EMBL" id="MBB6073581.1"/>
    </source>
</evidence>
<name>A0A841H615_9BACT</name>
<proteinExistence type="predicted"/>
<dbReference type="Proteomes" id="UP000582837">
    <property type="component" value="Unassembled WGS sequence"/>
</dbReference>
<accession>A0A841H615</accession>
<protein>
    <submittedName>
        <fullName evidence="2">Uncharacterized protein</fullName>
    </submittedName>
</protein>
<sequence>MAMICMPDARSASGLPRIRRERMRLGRDEARGAAIHLPRPACPSPGPDHIATRGGVGSRMGSEPGGRPL</sequence>
<evidence type="ECO:0000256" key="1">
    <source>
        <dbReference type="SAM" id="MobiDB-lite"/>
    </source>
</evidence>
<dbReference type="EMBL" id="JACHIA010000026">
    <property type="protein sequence ID" value="MBB6073581.1"/>
    <property type="molecule type" value="Genomic_DNA"/>
</dbReference>
<feature type="region of interest" description="Disordered" evidence="1">
    <location>
        <begin position="36"/>
        <end position="69"/>
    </location>
</feature>
<dbReference type="AlphaFoldDB" id="A0A841H615"/>
<keyword evidence="3" id="KW-1185">Reference proteome</keyword>
<comment type="caution">
    <text evidence="2">The sequence shown here is derived from an EMBL/GenBank/DDBJ whole genome shotgun (WGS) entry which is preliminary data.</text>
</comment>